<dbReference type="Proteomes" id="UP001156873">
    <property type="component" value="Unassembled WGS sequence"/>
</dbReference>
<comment type="caution">
    <text evidence="1">The sequence shown here is derived from an EMBL/GenBank/DDBJ whole genome shotgun (WGS) entry which is preliminary data.</text>
</comment>
<keyword evidence="2" id="KW-1185">Reference proteome</keyword>
<evidence type="ECO:0000313" key="1">
    <source>
        <dbReference type="EMBL" id="MDH5835270.1"/>
    </source>
</evidence>
<accession>A0ABT6JX50</accession>
<dbReference type="RefSeq" id="WP_280579985.1">
    <property type="nucleotide sequence ID" value="NZ_JARXRO010000020.1"/>
</dbReference>
<gene>
    <name evidence="1" type="ORF">QFW81_15250</name>
</gene>
<evidence type="ECO:0000313" key="2">
    <source>
        <dbReference type="Proteomes" id="UP001156873"/>
    </source>
</evidence>
<protein>
    <recommendedName>
        <fullName evidence="3">Phytase-like domain-containing protein</fullName>
    </recommendedName>
</protein>
<proteinExistence type="predicted"/>
<reference evidence="1 2" key="1">
    <citation type="submission" date="2023-04" db="EMBL/GenBank/DDBJ databases">
        <title>Luteimonas sp. M1R5S59.</title>
        <authorList>
            <person name="Sun J.-Q."/>
        </authorList>
    </citation>
    <scope>NUCLEOTIDE SEQUENCE [LARGE SCALE GENOMIC DNA]</scope>
    <source>
        <strain evidence="1 2">M1R5S59</strain>
    </source>
</reference>
<sequence>MLGAEEFSVGTIGDATPLALILPRNEHEPTALIGRATQGDARAIFFLDDRNLFKSFECAGNSHWTGLQIQGVRIEVDETSAFDPERQWPKAGCVLRQSTQLLAVAAGNFQSSRGTELVLLVDDLAPASHKAAFSRWQISLGQGFEKRVLHSIDADK</sequence>
<name>A0ABT6JX50_9GAMM</name>
<organism evidence="1 2">
    <name type="scientific">Luteimonas kalidii</name>
    <dbReference type="NCBI Taxonomy" id="3042025"/>
    <lineage>
        <taxon>Bacteria</taxon>
        <taxon>Pseudomonadati</taxon>
        <taxon>Pseudomonadota</taxon>
        <taxon>Gammaproteobacteria</taxon>
        <taxon>Lysobacterales</taxon>
        <taxon>Lysobacteraceae</taxon>
        <taxon>Luteimonas</taxon>
    </lineage>
</organism>
<evidence type="ECO:0008006" key="3">
    <source>
        <dbReference type="Google" id="ProtNLM"/>
    </source>
</evidence>
<dbReference type="EMBL" id="JARXRO010000020">
    <property type="protein sequence ID" value="MDH5835270.1"/>
    <property type="molecule type" value="Genomic_DNA"/>
</dbReference>